<dbReference type="InterPro" id="IPR029063">
    <property type="entry name" value="SAM-dependent_MTases_sf"/>
</dbReference>
<feature type="binding site" evidence="5">
    <location>
        <position position="89"/>
    </location>
    <ligand>
        <name>S-adenosyl-L-methionine</name>
        <dbReference type="ChEBI" id="CHEBI:59789"/>
    </ligand>
</feature>
<dbReference type="GO" id="GO:0032259">
    <property type="term" value="P:methylation"/>
    <property type="evidence" value="ECO:0007669"/>
    <property type="project" value="UniProtKB-KW"/>
</dbReference>
<dbReference type="KEGG" id="csol:105361322"/>
<dbReference type="RefSeq" id="XP_011496753.1">
    <property type="nucleotide sequence ID" value="XM_011498451.1"/>
</dbReference>
<evidence type="ECO:0000256" key="3">
    <source>
        <dbReference type="ARBA" id="ARBA00022688"/>
    </source>
</evidence>
<dbReference type="Gene3D" id="3.40.50.150">
    <property type="entry name" value="Vaccinia Virus protein VP39"/>
    <property type="match status" value="1"/>
</dbReference>
<dbReference type="EC" id="2.1.1.-" evidence="5"/>
<sequence>MNFVLSISTTVNLKENESAKSKSTTVDTKELNKFSNLCQNWWNPNGEMGPLHTMNPLRIQFIKDGLKNVGFVENSPNYPFKGLMLLDVGCGGGILSEPLARIGANVTGLDASKELVAIANEHKKLDESISSNLSYVNKSVEEFSEETTEKYDVVVASEILEHVIDQSLFLKSCVKLLKPKGSIFITTINKNLISYLAGIIGAEYILQVLPIGTHDWNKFISPEDTRRLLNECNCNTRLIHGLLYNPMTYQWSWTPLKSINYALHAVKNECL</sequence>
<dbReference type="AlphaFoldDB" id="A0AAJ7DUD5"/>
<evidence type="ECO:0000256" key="2">
    <source>
        <dbReference type="ARBA" id="ARBA00022679"/>
    </source>
</evidence>
<keyword evidence="4 5" id="KW-0949">S-adenosyl-L-methionine</keyword>
<reference evidence="8" key="1">
    <citation type="submission" date="2025-08" db="UniProtKB">
        <authorList>
            <consortium name="RefSeq"/>
        </authorList>
    </citation>
    <scope>IDENTIFICATION</scope>
</reference>
<comment type="catalytic activity">
    <reaction evidence="5">
        <text>a 3-demethylubiquinone + S-adenosyl-L-methionine = a ubiquinone + S-adenosyl-L-homocysteine</text>
        <dbReference type="Rhea" id="RHEA:81215"/>
        <dbReference type="Rhea" id="RHEA-COMP:9565"/>
        <dbReference type="Rhea" id="RHEA-COMP:19654"/>
        <dbReference type="ChEBI" id="CHEBI:16389"/>
        <dbReference type="ChEBI" id="CHEBI:57856"/>
        <dbReference type="ChEBI" id="CHEBI:59789"/>
        <dbReference type="ChEBI" id="CHEBI:231825"/>
    </reaction>
</comment>
<name>A0AAJ7DUD5_9HYME</name>
<protein>
    <recommendedName>
        <fullName evidence="5">Ubiquinone biosynthesis O-methyltransferase, mitochondrial</fullName>
    </recommendedName>
    <alternativeName>
        <fullName evidence="5">3-demethylubiquinol 3-O-methyltransferase</fullName>
        <ecNumber evidence="5">2.1.1.64</ecNumber>
    </alternativeName>
    <alternativeName>
        <fullName evidence="5">3-demethylubiquinone 3-O-methyltransferase</fullName>
        <ecNumber evidence="5">2.1.1.-</ecNumber>
    </alternativeName>
    <alternativeName>
        <fullName evidence="5">Polyprenyldihydroxybenzoate methyltransferase</fullName>
        <ecNumber evidence="5">2.1.1.114</ecNumber>
    </alternativeName>
</protein>
<dbReference type="GO" id="GO:0010420">
    <property type="term" value="F:polyprenyldihydroxybenzoate methyltransferase activity"/>
    <property type="evidence" value="ECO:0007669"/>
    <property type="project" value="UniProtKB-UniRule"/>
</dbReference>
<dbReference type="EC" id="2.1.1.114" evidence="5"/>
<feature type="binding site" evidence="5">
    <location>
        <position position="58"/>
    </location>
    <ligand>
        <name>S-adenosyl-L-methionine</name>
        <dbReference type="ChEBI" id="CHEBI:59789"/>
    </ligand>
</feature>
<comment type="catalytic activity">
    <reaction evidence="5">
        <text>a 3-demethylubiquinol + S-adenosyl-L-methionine = a ubiquinol + S-adenosyl-L-homocysteine + H(+)</text>
        <dbReference type="Rhea" id="RHEA:44380"/>
        <dbReference type="Rhea" id="RHEA-COMP:9566"/>
        <dbReference type="Rhea" id="RHEA-COMP:10914"/>
        <dbReference type="ChEBI" id="CHEBI:15378"/>
        <dbReference type="ChEBI" id="CHEBI:17976"/>
        <dbReference type="ChEBI" id="CHEBI:57856"/>
        <dbReference type="ChEBI" id="CHEBI:59789"/>
        <dbReference type="ChEBI" id="CHEBI:84422"/>
        <dbReference type="EC" id="2.1.1.64"/>
    </reaction>
</comment>
<keyword evidence="5" id="KW-0496">Mitochondrion</keyword>
<proteinExistence type="inferred from homology"/>
<comment type="function">
    <text evidence="5">O-methyltransferase required for two non-consecutive steps during ubiquinone biosynthesis. Catalyzes the 2 O-methylation of 3,4-dihydroxy-5-(all-trans-polyprenyl)benzoic acid into 4-hydroxy-3-methoxy-5-(all-trans-polyprenyl)benzoic acid. Also catalyzes the last step of ubiquinone biosynthesis by mediating methylation of 3-demethylubiquinone into ubiquinone. Also able to mediate the methylation of 3-demethylubiquinol into ubiquinol.</text>
</comment>
<evidence type="ECO:0000313" key="8">
    <source>
        <dbReference type="RefSeq" id="XP_011496753.1"/>
    </source>
</evidence>
<accession>A0AAJ7DUD5</accession>
<keyword evidence="5" id="KW-0999">Mitochondrion inner membrane</keyword>
<comment type="subunit">
    <text evidence="5">Component of a multi-subunit COQ enzyme complex.</text>
</comment>
<dbReference type="NCBIfam" id="TIGR01983">
    <property type="entry name" value="UbiG"/>
    <property type="match status" value="1"/>
</dbReference>
<keyword evidence="3 5" id="KW-0831">Ubiquinone biosynthesis</keyword>
<evidence type="ECO:0000256" key="1">
    <source>
        <dbReference type="ARBA" id="ARBA00022603"/>
    </source>
</evidence>
<dbReference type="GO" id="GO:0061542">
    <property type="term" value="F:3-demethylubiquinol 3-O-methyltransferase activity"/>
    <property type="evidence" value="ECO:0007669"/>
    <property type="project" value="UniProtKB-UniRule"/>
</dbReference>
<feature type="binding site" evidence="5">
    <location>
        <position position="110"/>
    </location>
    <ligand>
        <name>S-adenosyl-L-methionine</name>
        <dbReference type="ChEBI" id="CHEBI:59789"/>
    </ligand>
</feature>
<comment type="subcellular location">
    <subcellularLocation>
        <location evidence="5">Mitochondrion inner membrane</location>
        <topology evidence="5">Peripheral membrane protein</topology>
        <orientation evidence="5">Matrix side</orientation>
    </subcellularLocation>
</comment>
<comment type="cofactor">
    <cofactor evidence="5">
        <name>Mg(2+)</name>
        <dbReference type="ChEBI" id="CHEBI:18420"/>
    </cofactor>
</comment>
<keyword evidence="7" id="KW-1185">Reference proteome</keyword>
<dbReference type="PANTHER" id="PTHR43464:SF19">
    <property type="entry name" value="UBIQUINONE BIOSYNTHESIS O-METHYLTRANSFERASE, MITOCHONDRIAL"/>
    <property type="match status" value="1"/>
</dbReference>
<keyword evidence="5" id="KW-0479">Metal-binding</keyword>
<comment type="catalytic activity">
    <reaction evidence="5">
        <text>a 3,4-dihydroxy-5-(all-trans-polyprenyl)benzoate + S-adenosyl-L-methionine = a 4-hydroxy-3-methoxy-5-(all-trans-polyprenyl)benzoate + S-adenosyl-L-homocysteine + H(+)</text>
        <dbReference type="Rhea" id="RHEA:44452"/>
        <dbReference type="Rhea" id="RHEA-COMP:10930"/>
        <dbReference type="Rhea" id="RHEA-COMP:10931"/>
        <dbReference type="ChEBI" id="CHEBI:15378"/>
        <dbReference type="ChEBI" id="CHEBI:57856"/>
        <dbReference type="ChEBI" id="CHEBI:59789"/>
        <dbReference type="ChEBI" id="CHEBI:64694"/>
        <dbReference type="ChEBI" id="CHEBI:84443"/>
        <dbReference type="EC" id="2.1.1.114"/>
    </reaction>
</comment>
<keyword evidence="5" id="KW-0460">Magnesium</keyword>
<feature type="domain" description="Methyltransferase type 11" evidence="6">
    <location>
        <begin position="86"/>
        <end position="185"/>
    </location>
</feature>
<feature type="binding site" evidence="5">
    <location>
        <position position="158"/>
    </location>
    <ligand>
        <name>Mg(2+)</name>
        <dbReference type="ChEBI" id="CHEBI:18420"/>
    </ligand>
</feature>
<evidence type="ECO:0000313" key="7">
    <source>
        <dbReference type="Proteomes" id="UP000695007"/>
    </source>
</evidence>
<keyword evidence="5" id="KW-0472">Membrane</keyword>
<dbReference type="Pfam" id="PF08241">
    <property type="entry name" value="Methyltransf_11"/>
    <property type="match status" value="1"/>
</dbReference>
<dbReference type="GO" id="GO:0031314">
    <property type="term" value="C:extrinsic component of mitochondrial inner membrane"/>
    <property type="evidence" value="ECO:0007669"/>
    <property type="project" value="UniProtKB-UniRule"/>
</dbReference>
<dbReference type="CDD" id="cd02440">
    <property type="entry name" value="AdoMet_MTases"/>
    <property type="match status" value="1"/>
</dbReference>
<feature type="binding site" evidence="5">
    <location>
        <position position="157"/>
    </location>
    <ligand>
        <name>S-adenosyl-L-methionine</name>
        <dbReference type="ChEBI" id="CHEBI:59789"/>
    </ligand>
</feature>
<organism evidence="7 8">
    <name type="scientific">Ceratosolen solmsi marchali</name>
    <dbReference type="NCBI Taxonomy" id="326594"/>
    <lineage>
        <taxon>Eukaryota</taxon>
        <taxon>Metazoa</taxon>
        <taxon>Ecdysozoa</taxon>
        <taxon>Arthropoda</taxon>
        <taxon>Hexapoda</taxon>
        <taxon>Insecta</taxon>
        <taxon>Pterygota</taxon>
        <taxon>Neoptera</taxon>
        <taxon>Endopterygota</taxon>
        <taxon>Hymenoptera</taxon>
        <taxon>Apocrita</taxon>
        <taxon>Proctotrupomorpha</taxon>
        <taxon>Chalcidoidea</taxon>
        <taxon>Agaonidae</taxon>
        <taxon>Agaoninae</taxon>
        <taxon>Ceratosolen</taxon>
    </lineage>
</organism>
<feature type="binding site" evidence="5">
    <location>
        <position position="162"/>
    </location>
    <ligand>
        <name>Mg(2+)</name>
        <dbReference type="ChEBI" id="CHEBI:18420"/>
    </ligand>
</feature>
<comment type="similarity">
    <text evidence="5">Belongs to the class I-like SAM-binding methyltransferase superfamily. UbiG/COQ3 family.</text>
</comment>
<dbReference type="SUPFAM" id="SSF53335">
    <property type="entry name" value="S-adenosyl-L-methionine-dependent methyltransferases"/>
    <property type="match status" value="1"/>
</dbReference>
<dbReference type="CTD" id="51805"/>
<keyword evidence="1 5" id="KW-0489">Methyltransferase</keyword>
<dbReference type="EC" id="2.1.1.64" evidence="5"/>
<dbReference type="GeneID" id="105361322"/>
<keyword evidence="2 5" id="KW-0808">Transferase</keyword>
<comment type="pathway">
    <text evidence="5">Cofactor biosynthesis; ubiquinone biosynthesis.</text>
</comment>
<feature type="binding site" evidence="5">
    <location>
        <position position="161"/>
    </location>
    <ligand>
        <name>Mg(2+)</name>
        <dbReference type="ChEBI" id="CHEBI:18420"/>
    </ligand>
</feature>
<evidence type="ECO:0000256" key="5">
    <source>
        <dbReference type="HAMAP-Rule" id="MF_03190"/>
    </source>
</evidence>
<evidence type="ECO:0000256" key="4">
    <source>
        <dbReference type="ARBA" id="ARBA00022691"/>
    </source>
</evidence>
<dbReference type="InterPro" id="IPR013216">
    <property type="entry name" value="Methyltransf_11"/>
</dbReference>
<dbReference type="Proteomes" id="UP000695007">
    <property type="component" value="Unplaced"/>
</dbReference>
<dbReference type="PANTHER" id="PTHR43464">
    <property type="entry name" value="METHYLTRANSFERASE"/>
    <property type="match status" value="1"/>
</dbReference>
<dbReference type="GO" id="GO:0046872">
    <property type="term" value="F:metal ion binding"/>
    <property type="evidence" value="ECO:0007669"/>
    <property type="project" value="UniProtKB-KW"/>
</dbReference>
<dbReference type="HAMAP" id="MF_00472">
    <property type="entry name" value="UbiG"/>
    <property type="match status" value="1"/>
</dbReference>
<gene>
    <name evidence="8" type="primary">LOC105361322</name>
    <name evidence="5" type="synonym">coq3</name>
</gene>
<dbReference type="InterPro" id="IPR010233">
    <property type="entry name" value="UbiG_MeTrfase"/>
</dbReference>
<evidence type="ECO:0000259" key="6">
    <source>
        <dbReference type="Pfam" id="PF08241"/>
    </source>
</evidence>